<keyword evidence="2" id="KW-1185">Reference proteome</keyword>
<protein>
    <recommendedName>
        <fullName evidence="3">DUF2147 domain-containing protein</fullName>
    </recommendedName>
</protein>
<gene>
    <name evidence="1" type="ORF">N5A56_007265</name>
</gene>
<dbReference type="RefSeq" id="WP_274270300.1">
    <property type="nucleotide sequence ID" value="NZ_JAOSLC020000003.1"/>
</dbReference>
<evidence type="ECO:0000313" key="1">
    <source>
        <dbReference type="EMBL" id="MDD7914230.1"/>
    </source>
</evidence>
<dbReference type="Proteomes" id="UP001151478">
    <property type="component" value="Unassembled WGS sequence"/>
</dbReference>
<accession>A0ABT5S803</accession>
<evidence type="ECO:0008006" key="3">
    <source>
        <dbReference type="Google" id="ProtNLM"/>
    </source>
</evidence>
<organism evidence="1 2">
    <name type="scientific">Polaribacter ponticola</name>
    <dbReference type="NCBI Taxonomy" id="2978475"/>
    <lineage>
        <taxon>Bacteria</taxon>
        <taxon>Pseudomonadati</taxon>
        <taxon>Bacteroidota</taxon>
        <taxon>Flavobacteriia</taxon>
        <taxon>Flavobacteriales</taxon>
        <taxon>Flavobacteriaceae</taxon>
    </lineage>
</organism>
<dbReference type="SUPFAM" id="SSF82185">
    <property type="entry name" value="Histone H3 K4-specific methyltransferase SET7/9 N-terminal domain"/>
    <property type="match status" value="1"/>
</dbReference>
<sequence length="89" mass="10708">MINIKRLFFVFTFFVCFFSSSFFYAQKINQFDENKKRTGIWIKYHANNKVRYTGTFEKGKEIGVFKFYDISSSKHPIIVKTYSKKTMPF</sequence>
<name>A0ABT5S803_9FLAO</name>
<dbReference type="Gene3D" id="2.20.110.10">
    <property type="entry name" value="Histone H3 K4-specific methyltransferase SET7/9 N-terminal domain"/>
    <property type="match status" value="1"/>
</dbReference>
<comment type="caution">
    <text evidence="1">The sequence shown here is derived from an EMBL/GenBank/DDBJ whole genome shotgun (WGS) entry which is preliminary data.</text>
</comment>
<proteinExistence type="predicted"/>
<evidence type="ECO:0000313" key="2">
    <source>
        <dbReference type="Proteomes" id="UP001151478"/>
    </source>
</evidence>
<dbReference type="EMBL" id="JAOSLC020000003">
    <property type="protein sequence ID" value="MDD7914230.1"/>
    <property type="molecule type" value="Genomic_DNA"/>
</dbReference>
<reference evidence="1" key="1">
    <citation type="submission" date="2023-02" db="EMBL/GenBank/DDBJ databases">
        <title>Polaribacter ponticola sp. nov., isolated from seawater.</title>
        <authorList>
            <person name="Baek J.H."/>
            <person name="Kim J.M."/>
            <person name="Choi D.G."/>
            <person name="Jeon C.O."/>
        </authorList>
    </citation>
    <scope>NUCLEOTIDE SEQUENCE</scope>
    <source>
        <strain evidence="1">MSW5</strain>
    </source>
</reference>